<dbReference type="PANTHER" id="PTHR47763">
    <property type="entry name" value="ALPHA-PROTEIN KINASE VWKA"/>
    <property type="match status" value="1"/>
</dbReference>
<dbReference type="InterPro" id="IPR052969">
    <property type="entry name" value="Thr-specific_kinase-like"/>
</dbReference>
<name>A0A060N252_ENTHI</name>
<dbReference type="EMBL" id="AK419590">
    <property type="protein sequence ID" value="BAN38255.1"/>
    <property type="molecule type" value="mRNA"/>
</dbReference>
<dbReference type="GO" id="GO:0005737">
    <property type="term" value="C:cytoplasm"/>
    <property type="evidence" value="ECO:0007669"/>
    <property type="project" value="TreeGrafter"/>
</dbReference>
<feature type="domain" description="VWFA" evidence="5">
    <location>
        <begin position="5"/>
        <end position="203"/>
    </location>
</feature>
<dbReference type="VEuPathDB" id="AmoebaDB:EHI7A_182960"/>
<dbReference type="AlphaFoldDB" id="A0A060N252"/>
<dbReference type="VEuPathDB" id="AmoebaDB:KM1_250630"/>
<dbReference type="CDD" id="cd00198">
    <property type="entry name" value="vWFA"/>
    <property type="match status" value="1"/>
</dbReference>
<evidence type="ECO:0000256" key="2">
    <source>
        <dbReference type="ARBA" id="ARBA00022525"/>
    </source>
</evidence>
<dbReference type="InterPro" id="IPR036465">
    <property type="entry name" value="vWFA_dom_sf"/>
</dbReference>
<dbReference type="GO" id="GO:0004674">
    <property type="term" value="F:protein serine/threonine kinase activity"/>
    <property type="evidence" value="ECO:0007669"/>
    <property type="project" value="TreeGrafter"/>
</dbReference>
<dbReference type="VEuPathDB" id="AmoebaDB:EHI5A_031060"/>
<organism evidence="6">
    <name type="scientific">Entamoeba histolytica</name>
    <dbReference type="NCBI Taxonomy" id="5759"/>
    <lineage>
        <taxon>Eukaryota</taxon>
        <taxon>Amoebozoa</taxon>
        <taxon>Evosea</taxon>
        <taxon>Archamoebae</taxon>
        <taxon>Mastigamoebida</taxon>
        <taxon>Entamoebidae</taxon>
        <taxon>Entamoeba</taxon>
    </lineage>
</organism>
<comment type="subcellular location">
    <subcellularLocation>
        <location evidence="1">Secreted</location>
    </subcellularLocation>
</comment>
<keyword evidence="2" id="KW-0964">Secreted</keyword>
<dbReference type="PANTHER" id="PTHR47763:SF1">
    <property type="entry name" value="DUF659 DOMAIN-CONTAINING PROTEIN"/>
    <property type="match status" value="1"/>
</dbReference>
<keyword evidence="3" id="KW-0732">Signal</keyword>
<dbReference type="Pfam" id="PF25106">
    <property type="entry name" value="VWA_4"/>
    <property type="match status" value="1"/>
</dbReference>
<dbReference type="VEuPathDB" id="AmoebaDB:EHI_200670"/>
<sequence length="390" mass="43771">MTELDLVFLCDTTGSMGSYLNAAQQSIEKIINTIIQSEKCDVRFALVEYKDHPPQDSSFAFRLTDFTDSMKCIKEAVNKMDANGGGDTPESVCCAMHCASNLKYREKAAKVIVWIGDAPPHGFIREGDGFPKGCPCGCDLLKEVRECMNKDIVIYCVGAEPLTSEYLRTLMRAVAQLTGGQYAALASANVLGELITNGAIEEIQTKGVINHIKEVLEKDPSFKALPPNEKQKRAKEEIEKQTKSTEIEGIEIETIFKHELAPIPQIFLIAESLKDLKDKMYEMPDIQVEFKDGLFTTQNRFMRGMMVGCAAVPMVRAGVCFEAVHPCCFEAVHPCCFEEARGVETDELVEEKARGELEERIATQEIRKKKGRVTKEQSERMKQRINNWYK</sequence>
<protein>
    <recommendedName>
        <fullName evidence="5">VWFA domain-containing protein</fullName>
    </recommendedName>
</protein>
<feature type="region of interest" description="Disordered" evidence="4">
    <location>
        <begin position="223"/>
        <end position="242"/>
    </location>
</feature>
<evidence type="ECO:0000313" key="6">
    <source>
        <dbReference type="EMBL" id="BAN38255.1"/>
    </source>
</evidence>
<dbReference type="PROSITE" id="PS50234">
    <property type="entry name" value="VWFA"/>
    <property type="match status" value="1"/>
</dbReference>
<dbReference type="InterPro" id="IPR056861">
    <property type="entry name" value="HMCN1-like_VWA"/>
</dbReference>
<dbReference type="InterPro" id="IPR002035">
    <property type="entry name" value="VWF_A"/>
</dbReference>
<feature type="compositionally biased region" description="Basic and acidic residues" evidence="4">
    <location>
        <begin position="373"/>
        <end position="382"/>
    </location>
</feature>
<evidence type="ECO:0000256" key="3">
    <source>
        <dbReference type="ARBA" id="ARBA00022729"/>
    </source>
</evidence>
<dbReference type="VEuPathDB" id="AmoebaDB:EHI8A_096110"/>
<dbReference type="VEuPathDB" id="AmoebaDB:EHI7A_091230"/>
<dbReference type="SMART" id="SM00327">
    <property type="entry name" value="VWA"/>
    <property type="match status" value="1"/>
</dbReference>
<evidence type="ECO:0000256" key="4">
    <source>
        <dbReference type="SAM" id="MobiDB-lite"/>
    </source>
</evidence>
<accession>A0A060N252</accession>
<reference evidence="6" key="1">
    <citation type="submission" date="2012-06" db="EMBL/GenBank/DDBJ databases">
        <title>Short 5' UTR of Entamoeba genes.</title>
        <authorList>
            <person name="Hiranuka K."/>
            <person name="Kumagai M."/>
            <person name="Wakaguri H."/>
            <person name="Suzuki Y."/>
            <person name="Sugano S."/>
            <person name="Watanabe J."/>
            <person name="Makioka A."/>
        </authorList>
    </citation>
    <scope>NUCLEOTIDE SEQUENCE</scope>
    <source>
        <strain evidence="6">HM-1:IMSS</strain>
    </source>
</reference>
<dbReference type="SUPFAM" id="SSF53300">
    <property type="entry name" value="vWA-like"/>
    <property type="match status" value="1"/>
</dbReference>
<feature type="region of interest" description="Disordered" evidence="4">
    <location>
        <begin position="369"/>
        <end position="390"/>
    </location>
</feature>
<feature type="compositionally biased region" description="Basic and acidic residues" evidence="4">
    <location>
        <begin position="229"/>
        <end position="242"/>
    </location>
</feature>
<evidence type="ECO:0000259" key="5">
    <source>
        <dbReference type="PROSITE" id="PS50234"/>
    </source>
</evidence>
<proteinExistence type="evidence at transcript level"/>
<dbReference type="Gene3D" id="3.40.50.410">
    <property type="entry name" value="von Willebrand factor, type A domain"/>
    <property type="match status" value="1"/>
</dbReference>
<evidence type="ECO:0000256" key="1">
    <source>
        <dbReference type="ARBA" id="ARBA00004613"/>
    </source>
</evidence>